<organism evidence="9 10">
    <name type="scientific">Zunongwangia mangrovi</name>
    <dbReference type="NCBI Taxonomy" id="1334022"/>
    <lineage>
        <taxon>Bacteria</taxon>
        <taxon>Pseudomonadati</taxon>
        <taxon>Bacteroidota</taxon>
        <taxon>Flavobacteriia</taxon>
        <taxon>Flavobacteriales</taxon>
        <taxon>Flavobacteriaceae</taxon>
        <taxon>Zunongwangia</taxon>
    </lineage>
</organism>
<gene>
    <name evidence="9" type="ORF">SAMN04487907_11118</name>
</gene>
<keyword evidence="3" id="KW-0597">Phosphoprotein</keyword>
<dbReference type="InterPro" id="IPR000700">
    <property type="entry name" value="PAS-assoc_C"/>
</dbReference>
<evidence type="ECO:0000259" key="7">
    <source>
        <dbReference type="PROSITE" id="PS50112"/>
    </source>
</evidence>
<dbReference type="Gene3D" id="3.30.450.20">
    <property type="entry name" value="PAS domain"/>
    <property type="match status" value="3"/>
</dbReference>
<dbReference type="Pfam" id="PF02518">
    <property type="entry name" value="HATPase_c"/>
    <property type="match status" value="1"/>
</dbReference>
<dbReference type="PRINTS" id="PR00344">
    <property type="entry name" value="BCTRLSENSOR"/>
</dbReference>
<dbReference type="GO" id="GO:0004673">
    <property type="term" value="F:protein histidine kinase activity"/>
    <property type="evidence" value="ECO:0007669"/>
    <property type="project" value="UniProtKB-EC"/>
</dbReference>
<sequence length="844" mass="97626">MRSPLYQLIQKSEACFDFAQNHGYDGIILLNSITNEIWANARLADVLGYKEDIPPAILNRINKTHLEKKHQDIDILSKSGKSIAFKVSTFQQDTFQILGLQQKTKNIDQIDQRILAIRSLLTSAKLAFWEWNIQTGEVYLSPFWAQELGYRMEELQPFSVSTWSELAHPDDAKKCERLLQEHFDGHSLIYESEARMRHRNGRLIWVYDQGKVVSWKDDQPEWMIGFHQQISERKNQEEVLKTFIRQFPAAVAMTNKSLDILSYTQEWLEEFHAGQELSVSKIAESIPHIPAITEGIERIINNEIPIFEEIIREENSFQDNWREWKITPWYDQQHIGGVIIQVSNLNKLKKLELEKLQYFQYMAMICANLPVAMIACDTRGRLTLYNDTAREWFHLNESAEIGEPQFIDHIQLNELSGDQIFTDHPLRKLLRNEELKNRQFTIQNDQYKRTLKADGIQLFNELGEIIGVAMTLYDMSDSIATENQLRLSEQTFKNSFKKAPIGMALVDLDGSWMRVNSKICKILGYSKEELLKTNFQQITHPDDLDSDLYLLNEVKLGKRKSYELEKRYIHKTGKIVSVILSVSVVRDPQKNPLFYISQLTDISSLKASSEALKNVLEITQKQNDRLHNFAHIVSHNLRSHTGNISMLLDLLLSQYDQLRQEEIPQMLLTASKQLNETISHLNEVATLHDTNEDELESLGLSSVIEKELHNINAYIKETKIKIENKVAPDVKVLVIPAYLESIIFNFVTNAIKYRSFDKAPKLSFRSKYINSFVMLEIQDNGLGIDLEKHGHKLFGMYKTFHKHKEARGIGLFITKNQIEAMGGKIEVESTPNIGTTFKIFLKHA</sequence>
<evidence type="ECO:0000256" key="1">
    <source>
        <dbReference type="ARBA" id="ARBA00000085"/>
    </source>
</evidence>
<protein>
    <recommendedName>
        <fullName evidence="2">histidine kinase</fullName>
        <ecNumber evidence="2">2.7.13.3</ecNumber>
    </recommendedName>
</protein>
<dbReference type="OrthoDB" id="5522855at2"/>
<dbReference type="NCBIfam" id="TIGR00229">
    <property type="entry name" value="sensory_box"/>
    <property type="match status" value="2"/>
</dbReference>
<dbReference type="InterPro" id="IPR001610">
    <property type="entry name" value="PAC"/>
</dbReference>
<dbReference type="InterPro" id="IPR036890">
    <property type="entry name" value="HATPase_C_sf"/>
</dbReference>
<feature type="domain" description="PAS" evidence="7">
    <location>
        <begin position="488"/>
        <end position="543"/>
    </location>
</feature>
<dbReference type="SMART" id="SM00086">
    <property type="entry name" value="PAC"/>
    <property type="match status" value="2"/>
</dbReference>
<dbReference type="AlphaFoldDB" id="A0A1I1MRL1"/>
<comment type="catalytic activity">
    <reaction evidence="1">
        <text>ATP + protein L-histidine = ADP + protein N-phospho-L-histidine.</text>
        <dbReference type="EC" id="2.7.13.3"/>
    </reaction>
</comment>
<dbReference type="RefSeq" id="WP_092544791.1">
    <property type="nucleotide sequence ID" value="NZ_FOKV01000011.1"/>
</dbReference>
<dbReference type="InterPro" id="IPR003594">
    <property type="entry name" value="HATPase_dom"/>
</dbReference>
<dbReference type="Pfam" id="PF08447">
    <property type="entry name" value="PAS_3"/>
    <property type="match status" value="2"/>
</dbReference>
<dbReference type="EMBL" id="FOKV01000011">
    <property type="protein sequence ID" value="SFC88021.1"/>
    <property type="molecule type" value="Genomic_DNA"/>
</dbReference>
<keyword evidence="4" id="KW-0808">Transferase</keyword>
<dbReference type="PANTHER" id="PTHR43304:SF1">
    <property type="entry name" value="PAC DOMAIN-CONTAINING PROTEIN"/>
    <property type="match status" value="1"/>
</dbReference>
<dbReference type="InterPro" id="IPR004358">
    <property type="entry name" value="Sig_transdc_His_kin-like_C"/>
</dbReference>
<feature type="domain" description="PAC" evidence="8">
    <location>
        <begin position="190"/>
        <end position="242"/>
    </location>
</feature>
<dbReference type="CDD" id="cd00130">
    <property type="entry name" value="PAS"/>
    <property type="match status" value="3"/>
</dbReference>
<evidence type="ECO:0000313" key="10">
    <source>
        <dbReference type="Proteomes" id="UP000199438"/>
    </source>
</evidence>
<dbReference type="PROSITE" id="PS50113">
    <property type="entry name" value="PAC"/>
    <property type="match status" value="2"/>
</dbReference>
<keyword evidence="5" id="KW-0418">Kinase</keyword>
<dbReference type="STRING" id="1334022.SAMN04487907_11118"/>
<proteinExistence type="predicted"/>
<dbReference type="SMART" id="SM00091">
    <property type="entry name" value="PAS"/>
    <property type="match status" value="4"/>
</dbReference>
<evidence type="ECO:0000259" key="8">
    <source>
        <dbReference type="PROSITE" id="PS50113"/>
    </source>
</evidence>
<dbReference type="InterPro" id="IPR000014">
    <property type="entry name" value="PAS"/>
</dbReference>
<dbReference type="InterPro" id="IPR052162">
    <property type="entry name" value="Sensor_kinase/Photoreceptor"/>
</dbReference>
<dbReference type="SMART" id="SM00387">
    <property type="entry name" value="HATPase_c"/>
    <property type="match status" value="1"/>
</dbReference>
<dbReference type="InterPro" id="IPR035965">
    <property type="entry name" value="PAS-like_dom_sf"/>
</dbReference>
<dbReference type="SUPFAM" id="SSF55785">
    <property type="entry name" value="PYP-like sensor domain (PAS domain)"/>
    <property type="match status" value="3"/>
</dbReference>
<feature type="domain" description="Histidine kinase" evidence="6">
    <location>
        <begin position="632"/>
        <end position="844"/>
    </location>
</feature>
<dbReference type="Pfam" id="PF00989">
    <property type="entry name" value="PAS"/>
    <property type="match status" value="1"/>
</dbReference>
<dbReference type="Proteomes" id="UP000199438">
    <property type="component" value="Unassembled WGS sequence"/>
</dbReference>
<evidence type="ECO:0000256" key="5">
    <source>
        <dbReference type="ARBA" id="ARBA00022777"/>
    </source>
</evidence>
<dbReference type="GO" id="GO:0006355">
    <property type="term" value="P:regulation of DNA-templated transcription"/>
    <property type="evidence" value="ECO:0007669"/>
    <property type="project" value="InterPro"/>
</dbReference>
<name>A0A1I1MRL1_9FLAO</name>
<accession>A0A1I1MRL1</accession>
<dbReference type="Gene3D" id="3.30.565.10">
    <property type="entry name" value="Histidine kinase-like ATPase, C-terminal domain"/>
    <property type="match status" value="1"/>
</dbReference>
<evidence type="ECO:0000259" key="6">
    <source>
        <dbReference type="PROSITE" id="PS50109"/>
    </source>
</evidence>
<dbReference type="InterPro" id="IPR013767">
    <property type="entry name" value="PAS_fold"/>
</dbReference>
<feature type="domain" description="PAC" evidence="8">
    <location>
        <begin position="562"/>
        <end position="614"/>
    </location>
</feature>
<reference evidence="10" key="1">
    <citation type="submission" date="2016-10" db="EMBL/GenBank/DDBJ databases">
        <authorList>
            <person name="Varghese N."/>
            <person name="Submissions S."/>
        </authorList>
    </citation>
    <scope>NUCLEOTIDE SEQUENCE [LARGE SCALE GENOMIC DNA]</scope>
    <source>
        <strain evidence="10">DSM 24499</strain>
    </source>
</reference>
<dbReference type="EC" id="2.7.13.3" evidence="2"/>
<dbReference type="PROSITE" id="PS50112">
    <property type="entry name" value="PAS"/>
    <property type="match status" value="1"/>
</dbReference>
<dbReference type="PROSITE" id="PS50109">
    <property type="entry name" value="HIS_KIN"/>
    <property type="match status" value="1"/>
</dbReference>
<dbReference type="InterPro" id="IPR005467">
    <property type="entry name" value="His_kinase_dom"/>
</dbReference>
<evidence type="ECO:0000313" key="9">
    <source>
        <dbReference type="EMBL" id="SFC88021.1"/>
    </source>
</evidence>
<dbReference type="InterPro" id="IPR013655">
    <property type="entry name" value="PAS_fold_3"/>
</dbReference>
<evidence type="ECO:0000256" key="2">
    <source>
        <dbReference type="ARBA" id="ARBA00012438"/>
    </source>
</evidence>
<evidence type="ECO:0000256" key="4">
    <source>
        <dbReference type="ARBA" id="ARBA00022679"/>
    </source>
</evidence>
<dbReference type="PANTHER" id="PTHR43304">
    <property type="entry name" value="PHYTOCHROME-LIKE PROTEIN CPH1"/>
    <property type="match status" value="1"/>
</dbReference>
<evidence type="ECO:0000256" key="3">
    <source>
        <dbReference type="ARBA" id="ARBA00022553"/>
    </source>
</evidence>
<dbReference type="SUPFAM" id="SSF55874">
    <property type="entry name" value="ATPase domain of HSP90 chaperone/DNA topoisomerase II/histidine kinase"/>
    <property type="match status" value="1"/>
</dbReference>
<keyword evidence="10" id="KW-1185">Reference proteome</keyword>